<dbReference type="Proteomes" id="UP001303473">
    <property type="component" value="Unassembled WGS sequence"/>
</dbReference>
<organism evidence="1 2">
    <name type="scientific">Diplogelasinospora grovesii</name>
    <dbReference type="NCBI Taxonomy" id="303347"/>
    <lineage>
        <taxon>Eukaryota</taxon>
        <taxon>Fungi</taxon>
        <taxon>Dikarya</taxon>
        <taxon>Ascomycota</taxon>
        <taxon>Pezizomycotina</taxon>
        <taxon>Sordariomycetes</taxon>
        <taxon>Sordariomycetidae</taxon>
        <taxon>Sordariales</taxon>
        <taxon>Diplogelasinosporaceae</taxon>
        <taxon>Diplogelasinospora</taxon>
    </lineage>
</organism>
<evidence type="ECO:0000313" key="1">
    <source>
        <dbReference type="EMBL" id="KAK3942325.1"/>
    </source>
</evidence>
<dbReference type="Gene3D" id="3.30.470.10">
    <property type="match status" value="1"/>
</dbReference>
<dbReference type="Pfam" id="PF01063">
    <property type="entry name" value="Aminotran_4"/>
    <property type="match status" value="1"/>
</dbReference>
<proteinExistence type="predicted"/>
<dbReference type="AlphaFoldDB" id="A0AAN6NAT0"/>
<accession>A0AAN6NAT0</accession>
<sequence length="246" mass="27715">MAADFQIFTSLRYDPVLLEAPAAGMEHAGWNYTHASPVYMLDFHRDRMLRAATHWNWDAAVEVLSGDLGLERLNKLIIQAVGQDQRSPMRVKVTVSKDGSLGCEMSETPKLQLSNLFPTRLPAPRENSAIAGRHLPPRSPEYEVFVDDVKTSASEYTHFKTTKRVMYDAARQRARILPTDKKEVLIINHADGSIMEGSLTTPYFWRGGRWVTPPVSSTYSPEAGSGGQDGTTRRWMLERYFSACYS</sequence>
<dbReference type="SUPFAM" id="SSF56752">
    <property type="entry name" value="D-aminoacid aminotransferase-like PLP-dependent enzymes"/>
    <property type="match status" value="1"/>
</dbReference>
<dbReference type="Gene3D" id="3.20.10.10">
    <property type="entry name" value="D-amino Acid Aminotransferase, subunit A, domain 2"/>
    <property type="match status" value="1"/>
</dbReference>
<dbReference type="InterPro" id="IPR001544">
    <property type="entry name" value="Aminotrans_IV"/>
</dbReference>
<name>A0AAN6NAT0_9PEZI</name>
<dbReference type="InterPro" id="IPR043132">
    <property type="entry name" value="BCAT-like_C"/>
</dbReference>
<protein>
    <submittedName>
        <fullName evidence="1">Aminodeoxychorismate lyase</fullName>
    </submittedName>
</protein>
<dbReference type="EMBL" id="MU853775">
    <property type="protein sequence ID" value="KAK3942325.1"/>
    <property type="molecule type" value="Genomic_DNA"/>
</dbReference>
<dbReference type="GO" id="GO:0016829">
    <property type="term" value="F:lyase activity"/>
    <property type="evidence" value="ECO:0007669"/>
    <property type="project" value="UniProtKB-KW"/>
</dbReference>
<dbReference type="InterPro" id="IPR043131">
    <property type="entry name" value="BCAT-like_N"/>
</dbReference>
<evidence type="ECO:0000313" key="2">
    <source>
        <dbReference type="Proteomes" id="UP001303473"/>
    </source>
</evidence>
<comment type="caution">
    <text evidence="1">The sequence shown here is derived from an EMBL/GenBank/DDBJ whole genome shotgun (WGS) entry which is preliminary data.</text>
</comment>
<keyword evidence="2" id="KW-1185">Reference proteome</keyword>
<dbReference type="InterPro" id="IPR036038">
    <property type="entry name" value="Aminotransferase-like"/>
</dbReference>
<gene>
    <name evidence="1" type="ORF">QBC46DRAFT_380573</name>
</gene>
<keyword evidence="1" id="KW-0456">Lyase</keyword>
<reference evidence="2" key="1">
    <citation type="journal article" date="2023" name="Mol. Phylogenet. Evol.">
        <title>Genome-scale phylogeny and comparative genomics of the fungal order Sordariales.</title>
        <authorList>
            <person name="Hensen N."/>
            <person name="Bonometti L."/>
            <person name="Westerberg I."/>
            <person name="Brannstrom I.O."/>
            <person name="Guillou S."/>
            <person name="Cros-Aarteil S."/>
            <person name="Calhoun S."/>
            <person name="Haridas S."/>
            <person name="Kuo A."/>
            <person name="Mondo S."/>
            <person name="Pangilinan J."/>
            <person name="Riley R."/>
            <person name="LaButti K."/>
            <person name="Andreopoulos B."/>
            <person name="Lipzen A."/>
            <person name="Chen C."/>
            <person name="Yan M."/>
            <person name="Daum C."/>
            <person name="Ng V."/>
            <person name="Clum A."/>
            <person name="Steindorff A."/>
            <person name="Ohm R.A."/>
            <person name="Martin F."/>
            <person name="Silar P."/>
            <person name="Natvig D.O."/>
            <person name="Lalanne C."/>
            <person name="Gautier V."/>
            <person name="Ament-Velasquez S.L."/>
            <person name="Kruys A."/>
            <person name="Hutchinson M.I."/>
            <person name="Powell A.J."/>
            <person name="Barry K."/>
            <person name="Miller A.N."/>
            <person name="Grigoriev I.V."/>
            <person name="Debuchy R."/>
            <person name="Gladieux P."/>
            <person name="Hiltunen Thoren M."/>
            <person name="Johannesson H."/>
        </authorList>
    </citation>
    <scope>NUCLEOTIDE SEQUENCE [LARGE SCALE GENOMIC DNA]</scope>
    <source>
        <strain evidence="2">CBS 340.73</strain>
    </source>
</reference>